<gene>
    <name evidence="2" type="ORF">GJV85_00340</name>
</gene>
<protein>
    <submittedName>
        <fullName evidence="2">DNA-binding protein</fullName>
    </submittedName>
</protein>
<keyword evidence="1" id="KW-0175">Coiled coil</keyword>
<sequence length="216" mass="25131">MSKMSVSDAAEHFGVSKEAIHNRIRRGSLKVVVEDGIKMVIIDPLAQSSKSRVSSATQKSSTTNDRYYKLLAEQNEKLQSRIAFLEDETRTLRDQKELMLIEERKKIEQIYKDKDEQLKNILSSISSQFMLPNAKEEELEVEALEVEIEPNDEVEDDVSYVISLKKYLNSTKLSDKKREKIQKRFAKHAQKDKRITTIGKKYYIDTSKYDYSDLIR</sequence>
<keyword evidence="3" id="KW-1185">Reference proteome</keyword>
<proteinExistence type="predicted"/>
<accession>A0A975GBV5</accession>
<keyword evidence="2" id="KW-0238">DNA-binding</keyword>
<organism evidence="2 3">
    <name type="scientific">Sulfurimonas aquatica</name>
    <dbReference type="NCBI Taxonomy" id="2672570"/>
    <lineage>
        <taxon>Bacteria</taxon>
        <taxon>Pseudomonadati</taxon>
        <taxon>Campylobacterota</taxon>
        <taxon>Epsilonproteobacteria</taxon>
        <taxon>Campylobacterales</taxon>
        <taxon>Sulfurimonadaceae</taxon>
        <taxon>Sulfurimonas</taxon>
    </lineage>
</organism>
<feature type="coiled-coil region" evidence="1">
    <location>
        <begin position="68"/>
        <end position="95"/>
    </location>
</feature>
<dbReference type="AlphaFoldDB" id="A0A975GBV5"/>
<name>A0A975GBV5_9BACT</name>
<dbReference type="GO" id="GO:0003677">
    <property type="term" value="F:DNA binding"/>
    <property type="evidence" value="ECO:0007669"/>
    <property type="project" value="UniProtKB-KW"/>
</dbReference>
<dbReference type="Proteomes" id="UP000671852">
    <property type="component" value="Chromosome"/>
</dbReference>
<evidence type="ECO:0000256" key="1">
    <source>
        <dbReference type="SAM" id="Coils"/>
    </source>
</evidence>
<reference evidence="2" key="2">
    <citation type="submission" date="2021-04" db="EMBL/GenBank/DDBJ databases">
        <title>Isolation and characterization of a novel species of the genus Sulfurimonas.</title>
        <authorList>
            <person name="Fukui M."/>
        </authorList>
    </citation>
    <scope>NUCLEOTIDE SEQUENCE</scope>
    <source>
        <strain evidence="2">H1576</strain>
    </source>
</reference>
<dbReference type="EMBL" id="CP046072">
    <property type="protein sequence ID" value="QSZ40628.1"/>
    <property type="molecule type" value="Genomic_DNA"/>
</dbReference>
<evidence type="ECO:0000313" key="2">
    <source>
        <dbReference type="EMBL" id="QSZ40628.1"/>
    </source>
</evidence>
<dbReference type="KEGG" id="saqt:GJV85_00340"/>
<evidence type="ECO:0000313" key="3">
    <source>
        <dbReference type="Proteomes" id="UP000671852"/>
    </source>
</evidence>
<dbReference type="RefSeq" id="WP_207561908.1">
    <property type="nucleotide sequence ID" value="NZ_CP046072.1"/>
</dbReference>
<reference evidence="2" key="1">
    <citation type="submission" date="2019-11" db="EMBL/GenBank/DDBJ databases">
        <authorList>
            <person name="Kojima H."/>
        </authorList>
    </citation>
    <scope>NUCLEOTIDE SEQUENCE</scope>
    <source>
        <strain evidence="2">H1576</strain>
    </source>
</reference>